<comment type="similarity">
    <text evidence="1 5">Belongs to the peptidase S41A family.</text>
</comment>
<dbReference type="PANTHER" id="PTHR32060">
    <property type="entry name" value="TAIL-SPECIFIC PROTEASE"/>
    <property type="match status" value="1"/>
</dbReference>
<feature type="compositionally biased region" description="Basic and acidic residues" evidence="6">
    <location>
        <begin position="1"/>
        <end position="16"/>
    </location>
</feature>
<name>A0ABW3U0K2_9BACL</name>
<dbReference type="InterPro" id="IPR001478">
    <property type="entry name" value="PDZ"/>
</dbReference>
<keyword evidence="10" id="KW-1185">Reference proteome</keyword>
<protein>
    <submittedName>
        <fullName evidence="9">S41 family peptidase</fullName>
    </submittedName>
</protein>
<gene>
    <name evidence="9" type="ORF">ACFQ38_13685</name>
</gene>
<dbReference type="NCBIfam" id="TIGR00225">
    <property type="entry name" value="prc"/>
    <property type="match status" value="1"/>
</dbReference>
<dbReference type="CDD" id="cd06782">
    <property type="entry name" value="cpPDZ_CPP-like"/>
    <property type="match status" value="1"/>
</dbReference>
<accession>A0ABW3U0K2</accession>
<dbReference type="Pfam" id="PF01471">
    <property type="entry name" value="PG_binding_1"/>
    <property type="match status" value="1"/>
</dbReference>
<dbReference type="InterPro" id="IPR029045">
    <property type="entry name" value="ClpP/crotonase-like_dom_sf"/>
</dbReference>
<dbReference type="CDD" id="cd07560">
    <property type="entry name" value="Peptidase_S41_CPP"/>
    <property type="match status" value="1"/>
</dbReference>
<dbReference type="InterPro" id="IPR005151">
    <property type="entry name" value="Tail-specific_protease"/>
</dbReference>
<dbReference type="InterPro" id="IPR004447">
    <property type="entry name" value="Peptidase_S41A"/>
</dbReference>
<feature type="domain" description="PDZ" evidence="8">
    <location>
        <begin position="128"/>
        <end position="210"/>
    </location>
</feature>
<dbReference type="InterPro" id="IPR036034">
    <property type="entry name" value="PDZ_sf"/>
</dbReference>
<proteinExistence type="inferred from homology"/>
<dbReference type="Pfam" id="PF22694">
    <property type="entry name" value="CtpB_N-like"/>
    <property type="match status" value="1"/>
</dbReference>
<dbReference type="InterPro" id="IPR036366">
    <property type="entry name" value="PGBDSf"/>
</dbReference>
<keyword evidence="4 5" id="KW-0720">Serine protease</keyword>
<dbReference type="SUPFAM" id="SSF52096">
    <property type="entry name" value="ClpP/crotonase"/>
    <property type="match status" value="1"/>
</dbReference>
<feature type="region of interest" description="Disordered" evidence="6">
    <location>
        <begin position="1"/>
        <end position="26"/>
    </location>
</feature>
<dbReference type="PANTHER" id="PTHR32060:SF30">
    <property type="entry name" value="CARBOXY-TERMINAL PROCESSING PROTEASE CTPA"/>
    <property type="match status" value="1"/>
</dbReference>
<dbReference type="InterPro" id="IPR036365">
    <property type="entry name" value="PGBD-like_sf"/>
</dbReference>
<evidence type="ECO:0000313" key="10">
    <source>
        <dbReference type="Proteomes" id="UP001597231"/>
    </source>
</evidence>
<dbReference type="Proteomes" id="UP001597231">
    <property type="component" value="Unassembled WGS sequence"/>
</dbReference>
<evidence type="ECO:0000256" key="3">
    <source>
        <dbReference type="ARBA" id="ARBA00022801"/>
    </source>
</evidence>
<keyword evidence="2 5" id="KW-0645">Protease</keyword>
<dbReference type="Gene3D" id="3.90.226.10">
    <property type="entry name" value="2-enoyl-CoA Hydratase, Chain A, domain 1"/>
    <property type="match status" value="1"/>
</dbReference>
<sequence length="505" mass="55716">MDEKEKNDVRNEEEQNHQPQPQQPPASRFIKIKPFSFVMLIFGLVLATAAVTFFALTTGEDKMVEVVNPQNPNSVDRKEFKKLYEAYDQLKKNYYDEIDETAIIDGAINGMIEALGDPFSDYLNEEETRQLNESISSSFEGIGAEIREMNGYISIVSPIKNSPAEKSGLLPNDVITAVDGQSIQGMSSSEAVLLIRGEKGSTVTLTIKRGDHSEPFDVEIKRDVIPIETVYAKMLDNGLAHIHITSFSEHTYEELLTALDEMEQQGMKGLIVDVRQNPGGRLDTAIDISDLFVEEGKNLFQYEGKGLTPEVYVASGGRKVNVPVTMIIDDGSASASEILAGALKESANVPLIGIKTYGKGTVQSPKDLDDGSNLKLTTAKWLTPNGNWIHEKGIEPDIEVPYPSYAMLPYIDPSMEMKTGMVSPSIKAAEEMLSAIGYDPGDIDGLYDEHTEAAVKSLQKKLSLPENGILLGETTYSLMNELRNKIETDDPQLKKAEEVLLKEIK</sequence>
<keyword evidence="3 5" id="KW-0378">Hydrolase</keyword>
<reference evidence="10" key="1">
    <citation type="journal article" date="2019" name="Int. J. Syst. Evol. Microbiol.">
        <title>The Global Catalogue of Microorganisms (GCM) 10K type strain sequencing project: providing services to taxonomists for standard genome sequencing and annotation.</title>
        <authorList>
            <consortium name="The Broad Institute Genomics Platform"/>
            <consortium name="The Broad Institute Genome Sequencing Center for Infectious Disease"/>
            <person name="Wu L."/>
            <person name="Ma J."/>
        </authorList>
    </citation>
    <scope>NUCLEOTIDE SEQUENCE [LARGE SCALE GENOMIC DNA]</scope>
    <source>
        <strain evidence="10">CCUG 53915</strain>
    </source>
</reference>
<dbReference type="Gene3D" id="1.10.101.10">
    <property type="entry name" value="PGBD-like superfamily/PGBD"/>
    <property type="match status" value="1"/>
</dbReference>
<dbReference type="RefSeq" id="WP_381481551.1">
    <property type="nucleotide sequence ID" value="NZ_JBHTLT010000113.1"/>
</dbReference>
<evidence type="ECO:0000256" key="4">
    <source>
        <dbReference type="ARBA" id="ARBA00022825"/>
    </source>
</evidence>
<evidence type="ECO:0000256" key="1">
    <source>
        <dbReference type="ARBA" id="ARBA00009179"/>
    </source>
</evidence>
<dbReference type="InterPro" id="IPR055210">
    <property type="entry name" value="CtpA/B_N"/>
</dbReference>
<feature type="transmembrane region" description="Helical" evidence="7">
    <location>
        <begin position="37"/>
        <end position="56"/>
    </location>
</feature>
<dbReference type="PROSITE" id="PS50106">
    <property type="entry name" value="PDZ"/>
    <property type="match status" value="1"/>
</dbReference>
<dbReference type="SMART" id="SM00245">
    <property type="entry name" value="TSPc"/>
    <property type="match status" value="1"/>
</dbReference>
<evidence type="ECO:0000256" key="2">
    <source>
        <dbReference type="ARBA" id="ARBA00022670"/>
    </source>
</evidence>
<dbReference type="SUPFAM" id="SSF47090">
    <property type="entry name" value="PGBD-like"/>
    <property type="match status" value="1"/>
</dbReference>
<dbReference type="Pfam" id="PF03572">
    <property type="entry name" value="Peptidase_S41"/>
    <property type="match status" value="1"/>
</dbReference>
<dbReference type="Gene3D" id="2.30.42.10">
    <property type="match status" value="1"/>
</dbReference>
<dbReference type="InterPro" id="IPR002477">
    <property type="entry name" value="Peptidoglycan-bd-like"/>
</dbReference>
<evidence type="ECO:0000256" key="7">
    <source>
        <dbReference type="SAM" id="Phobius"/>
    </source>
</evidence>
<evidence type="ECO:0000259" key="8">
    <source>
        <dbReference type="PROSITE" id="PS50106"/>
    </source>
</evidence>
<dbReference type="SMART" id="SM00228">
    <property type="entry name" value="PDZ"/>
    <property type="match status" value="1"/>
</dbReference>
<dbReference type="SUPFAM" id="SSF50156">
    <property type="entry name" value="PDZ domain-like"/>
    <property type="match status" value="1"/>
</dbReference>
<evidence type="ECO:0000256" key="5">
    <source>
        <dbReference type="RuleBase" id="RU004404"/>
    </source>
</evidence>
<keyword evidence="7" id="KW-0812">Transmembrane</keyword>
<keyword evidence="7" id="KW-1133">Transmembrane helix</keyword>
<dbReference type="Pfam" id="PF13180">
    <property type="entry name" value="PDZ_2"/>
    <property type="match status" value="1"/>
</dbReference>
<organism evidence="9 10">
    <name type="scientific">Sporosarcina contaminans</name>
    <dbReference type="NCBI Taxonomy" id="633403"/>
    <lineage>
        <taxon>Bacteria</taxon>
        <taxon>Bacillati</taxon>
        <taxon>Bacillota</taxon>
        <taxon>Bacilli</taxon>
        <taxon>Bacillales</taxon>
        <taxon>Caryophanaceae</taxon>
        <taxon>Sporosarcina</taxon>
    </lineage>
</organism>
<evidence type="ECO:0000313" key="9">
    <source>
        <dbReference type="EMBL" id="MFD1206144.1"/>
    </source>
</evidence>
<dbReference type="Gene3D" id="3.30.750.44">
    <property type="match status" value="1"/>
</dbReference>
<comment type="caution">
    <text evidence="9">The sequence shown here is derived from an EMBL/GenBank/DDBJ whole genome shotgun (WGS) entry which is preliminary data.</text>
</comment>
<keyword evidence="7" id="KW-0472">Membrane</keyword>
<dbReference type="EMBL" id="JBHTLT010000113">
    <property type="protein sequence ID" value="MFD1206144.1"/>
    <property type="molecule type" value="Genomic_DNA"/>
</dbReference>
<evidence type="ECO:0000256" key="6">
    <source>
        <dbReference type="SAM" id="MobiDB-lite"/>
    </source>
</evidence>